<keyword evidence="5 7" id="KW-0560">Oxidoreductase</keyword>
<dbReference type="RefSeq" id="XP_003661714.1">
    <property type="nucleotide sequence ID" value="XM_003661666.1"/>
</dbReference>
<feature type="binding site" evidence="9">
    <location>
        <position position="197"/>
    </location>
    <ligand>
        <name>NAD(+)</name>
        <dbReference type="ChEBI" id="CHEBI:57540"/>
    </ligand>
</feature>
<keyword evidence="3" id="KW-0521">NADP</keyword>
<dbReference type="eggNOG" id="KOG2250">
    <property type="taxonomic scope" value="Eukaryota"/>
</dbReference>
<feature type="binding site" evidence="9">
    <location>
        <position position="229"/>
    </location>
    <ligand>
        <name>NAD(+)</name>
        <dbReference type="ChEBI" id="CHEBI:57540"/>
    </ligand>
</feature>
<dbReference type="Gene3D" id="3.40.50.720">
    <property type="entry name" value="NAD(P)-binding Rossmann-like Domain"/>
    <property type="match status" value="1"/>
</dbReference>
<dbReference type="AlphaFoldDB" id="G2Q9L0"/>
<keyword evidence="14" id="KW-1185">Reference proteome</keyword>
<sequence length="451" mass="49199">MSHLAPEPEFEQAYKELVLTLENSTLFQKHPEYRTALKVVSIPERVIQFRVVWEDDAGNVQVNRGYRVQFNSALGPYKGGLRLHPSVNLSILKFLGFEQIFKNALTGLMMGGGKGGADFDPKGKSDAEIRRFCVAFMRELSRHIGADTDVPAGDIGVSGREIGYMFGAYRRERNKFEGVLTGKGLDWGGSLIRPEATGYGLVYYVGHMIELAGAGNWEGKRVAISGSGNVAQYAALKCIELGATVVSLSDSKGSLVAVDDGYVTVEDIEAIMDLKVKRKALSEYTPKGKLRYIEGARPWLHVGHVDVALPCATQNEVNKEEALALVAGGTRFIAEGSNMGCTLEAIEVFENERRAKKGEAIWYAPGKAANCGGVAVSGLEMSQNSQRLSWTKEEVDQKLKDIMKNAFELGVATAKKYVESSEGELPSLVAGSNIAGFVKVAQAMFEHGDWW</sequence>
<evidence type="ECO:0000259" key="12">
    <source>
        <dbReference type="SMART" id="SM00839"/>
    </source>
</evidence>
<evidence type="ECO:0000256" key="10">
    <source>
        <dbReference type="PIRSR" id="PIRSR000185-3"/>
    </source>
</evidence>
<gene>
    <name evidence="13" type="ORF">MYCTH_2090554</name>
</gene>
<keyword evidence="9" id="KW-0547">Nucleotide-binding</keyword>
<dbReference type="KEGG" id="mtm:MYCTH_2090554"/>
<dbReference type="Gene3D" id="1.10.285.10">
    <property type="entry name" value="Glutamate Dehydrogenase, chain A, domain 3"/>
    <property type="match status" value="2"/>
</dbReference>
<dbReference type="HOGENOM" id="CLU_025763_2_1_1"/>
<dbReference type="GO" id="GO:0004354">
    <property type="term" value="F:glutamate dehydrogenase (NADP+) activity"/>
    <property type="evidence" value="ECO:0007669"/>
    <property type="project" value="UniProtKB-EC"/>
</dbReference>
<feature type="binding site" evidence="9">
    <location>
        <position position="99"/>
    </location>
    <ligand>
        <name>substrate</name>
    </ligand>
</feature>
<organism evidence="13 14">
    <name type="scientific">Thermothelomyces thermophilus (strain ATCC 42464 / BCRC 31852 / DSM 1799)</name>
    <name type="common">Sporotrichum thermophile</name>
    <dbReference type="NCBI Taxonomy" id="573729"/>
    <lineage>
        <taxon>Eukaryota</taxon>
        <taxon>Fungi</taxon>
        <taxon>Dikarya</taxon>
        <taxon>Ascomycota</taxon>
        <taxon>Pezizomycotina</taxon>
        <taxon>Sordariomycetes</taxon>
        <taxon>Sordariomycetidae</taxon>
        <taxon>Sordariales</taxon>
        <taxon>Chaetomiaceae</taxon>
        <taxon>Thermothelomyces</taxon>
    </lineage>
</organism>
<reference evidence="13 14" key="1">
    <citation type="journal article" date="2011" name="Nat. Biotechnol.">
        <title>Comparative genomic analysis of the thermophilic biomass-degrading fungi Myceliophthora thermophila and Thielavia terrestris.</title>
        <authorList>
            <person name="Berka R.M."/>
            <person name="Grigoriev I.V."/>
            <person name="Otillar R."/>
            <person name="Salamov A."/>
            <person name="Grimwood J."/>
            <person name="Reid I."/>
            <person name="Ishmael N."/>
            <person name="John T."/>
            <person name="Darmond C."/>
            <person name="Moisan M.-C."/>
            <person name="Henrissat B."/>
            <person name="Coutinho P.M."/>
            <person name="Lombard V."/>
            <person name="Natvig D.O."/>
            <person name="Lindquist E."/>
            <person name="Schmutz J."/>
            <person name="Lucas S."/>
            <person name="Harris P."/>
            <person name="Powlowski J."/>
            <person name="Bellemare A."/>
            <person name="Taylor D."/>
            <person name="Butler G."/>
            <person name="de Vries R.P."/>
            <person name="Allijn I.E."/>
            <person name="van den Brink J."/>
            <person name="Ushinsky S."/>
            <person name="Storms R."/>
            <person name="Powell A.J."/>
            <person name="Paulsen I.T."/>
            <person name="Elbourne L.D.H."/>
            <person name="Baker S.E."/>
            <person name="Magnuson J."/>
            <person name="LaBoissiere S."/>
            <person name="Clutterbuck A.J."/>
            <person name="Martinez D."/>
            <person name="Wogulis M."/>
            <person name="de Leon A.L."/>
            <person name="Rey M.W."/>
            <person name="Tsang A."/>
        </authorList>
    </citation>
    <scope>NUCLEOTIDE SEQUENCE [LARGE SCALE GENOMIC DNA]</scope>
    <source>
        <strain evidence="14">ATCC 42464 / BCRC 31852 / DSM 1799</strain>
    </source>
</reference>
<dbReference type="VEuPathDB" id="FungiDB:MYCTH_2090554"/>
<dbReference type="PANTHER" id="PTHR43571:SF1">
    <property type="entry name" value="NADP-SPECIFIC GLUTAMATE DEHYDROGENASE 1-RELATED"/>
    <property type="match status" value="1"/>
</dbReference>
<evidence type="ECO:0000256" key="9">
    <source>
        <dbReference type="PIRSR" id="PIRSR000185-2"/>
    </source>
</evidence>
<dbReference type="GeneID" id="11510519"/>
<accession>G2Q9L0</accession>
<dbReference type="PANTHER" id="PTHR43571">
    <property type="entry name" value="NADP-SPECIFIC GLUTAMATE DEHYDROGENASE 1-RELATED"/>
    <property type="match status" value="1"/>
</dbReference>
<dbReference type="PRINTS" id="PR00082">
    <property type="entry name" value="GLFDHDRGNASE"/>
</dbReference>
<dbReference type="FunCoup" id="G2Q9L0">
    <property type="interactions" value="701"/>
</dbReference>
<feature type="binding site" evidence="9">
    <location>
        <position position="78"/>
    </location>
    <ligand>
        <name>substrate</name>
    </ligand>
</feature>
<feature type="binding site" evidence="9">
    <location>
        <position position="377"/>
    </location>
    <ligand>
        <name>substrate</name>
    </ligand>
</feature>
<evidence type="ECO:0000256" key="11">
    <source>
        <dbReference type="RuleBase" id="RU004417"/>
    </source>
</evidence>
<dbReference type="FunFam" id="3.40.50.720:FF:000030">
    <property type="entry name" value="Glutamate dehydrogenase"/>
    <property type="match status" value="1"/>
</dbReference>
<evidence type="ECO:0000256" key="2">
    <source>
        <dbReference type="ARBA" id="ARBA00011643"/>
    </source>
</evidence>
<dbReference type="FunFam" id="1.10.285.10:FF:000001">
    <property type="entry name" value="Glutamate dehydrogenase"/>
    <property type="match status" value="1"/>
</dbReference>
<evidence type="ECO:0000256" key="1">
    <source>
        <dbReference type="ARBA" id="ARBA00006382"/>
    </source>
</evidence>
<dbReference type="OMA" id="PCFAAFP"/>
<dbReference type="Pfam" id="PF02812">
    <property type="entry name" value="ELFV_dehydrog_N"/>
    <property type="match status" value="1"/>
</dbReference>
<dbReference type="CDD" id="cd05313">
    <property type="entry name" value="NAD_bind_2_Glu_DH"/>
    <property type="match status" value="1"/>
</dbReference>
<dbReference type="InterPro" id="IPR014362">
    <property type="entry name" value="Glu_DH"/>
</dbReference>
<dbReference type="GO" id="GO:0006537">
    <property type="term" value="P:glutamate biosynthetic process"/>
    <property type="evidence" value="ECO:0007669"/>
    <property type="project" value="TreeGrafter"/>
</dbReference>
<dbReference type="InterPro" id="IPR050724">
    <property type="entry name" value="Glu_Leu_Phe_Val_DH"/>
</dbReference>
<dbReference type="InterPro" id="IPR006097">
    <property type="entry name" value="Glu/Leu/Phe/Val/Trp_DH_dimer"/>
</dbReference>
<feature type="binding site" evidence="9">
    <location>
        <position position="102"/>
    </location>
    <ligand>
        <name>substrate</name>
    </ligand>
</feature>
<dbReference type="STRING" id="573729.G2Q9L0"/>
<evidence type="ECO:0000256" key="4">
    <source>
        <dbReference type="ARBA" id="ARBA00022990"/>
    </source>
</evidence>
<evidence type="ECO:0000256" key="7">
    <source>
        <dbReference type="PIRNR" id="PIRNR000185"/>
    </source>
</evidence>
<dbReference type="SMART" id="SM00839">
    <property type="entry name" value="ELFV_dehydrog"/>
    <property type="match status" value="1"/>
</dbReference>
<dbReference type="FunFam" id="3.40.50.10860:FF:000002">
    <property type="entry name" value="Glutamate dehydrogenase"/>
    <property type="match status" value="1"/>
</dbReference>
<dbReference type="Gene3D" id="3.40.50.10860">
    <property type="entry name" value="Leucine Dehydrogenase, chain A, domain 1"/>
    <property type="match status" value="1"/>
</dbReference>
<dbReference type="InterPro" id="IPR033922">
    <property type="entry name" value="NAD_bind_Glu_DH"/>
</dbReference>
<evidence type="ECO:0000256" key="8">
    <source>
        <dbReference type="PIRSR" id="PIRSR000185-1"/>
    </source>
</evidence>
<dbReference type="EMBL" id="CP003003">
    <property type="protein sequence ID" value="AEO56469.1"/>
    <property type="molecule type" value="Genomic_DNA"/>
</dbReference>
<proteinExistence type="inferred from homology"/>
<dbReference type="PIRSF" id="PIRSF000185">
    <property type="entry name" value="Glu_DH"/>
    <property type="match status" value="1"/>
</dbReference>
<dbReference type="OrthoDB" id="6718861at2759"/>
<dbReference type="GO" id="GO:0005829">
    <property type="term" value="C:cytosol"/>
    <property type="evidence" value="ECO:0007669"/>
    <property type="project" value="TreeGrafter"/>
</dbReference>
<keyword evidence="9" id="KW-0520">NAD</keyword>
<feature type="binding site" evidence="9">
    <location>
        <position position="153"/>
    </location>
    <ligand>
        <name>substrate</name>
    </ligand>
</feature>
<dbReference type="InterPro" id="IPR006096">
    <property type="entry name" value="Glu/Leu/Phe/Val/Trp_DH_C"/>
</dbReference>
<dbReference type="PROSITE" id="PS00074">
    <property type="entry name" value="GLFV_DEHYDROGENASE"/>
    <property type="match status" value="1"/>
</dbReference>
<name>G2Q9L0_THET4</name>
<feature type="active site" description="Proton donor" evidence="8">
    <location>
        <position position="114"/>
    </location>
</feature>
<dbReference type="InterPro" id="IPR033524">
    <property type="entry name" value="Glu/Leu/Phe/Val_DH_AS"/>
</dbReference>
<evidence type="ECO:0000313" key="13">
    <source>
        <dbReference type="EMBL" id="AEO56469.1"/>
    </source>
</evidence>
<evidence type="ECO:0000256" key="3">
    <source>
        <dbReference type="ARBA" id="ARBA00022857"/>
    </source>
</evidence>
<comment type="catalytic activity">
    <reaction evidence="6">
        <text>L-glutamate + NADP(+) + H2O = 2-oxoglutarate + NH4(+) + NADPH + H(+)</text>
        <dbReference type="Rhea" id="RHEA:11612"/>
        <dbReference type="ChEBI" id="CHEBI:15377"/>
        <dbReference type="ChEBI" id="CHEBI:15378"/>
        <dbReference type="ChEBI" id="CHEBI:16810"/>
        <dbReference type="ChEBI" id="CHEBI:28938"/>
        <dbReference type="ChEBI" id="CHEBI:29985"/>
        <dbReference type="ChEBI" id="CHEBI:57783"/>
        <dbReference type="ChEBI" id="CHEBI:58349"/>
        <dbReference type="EC" id="1.4.1.4"/>
    </reaction>
</comment>
<evidence type="ECO:0000256" key="5">
    <source>
        <dbReference type="ARBA" id="ARBA00023002"/>
    </source>
</evidence>
<dbReference type="FunFam" id="1.10.285.10:FF:000003">
    <property type="entry name" value="Glutamate dehydrogenase"/>
    <property type="match status" value="1"/>
</dbReference>
<comment type="similarity">
    <text evidence="1 7 11">Belongs to the Glu/Leu/Phe/Val dehydrogenases family.</text>
</comment>
<dbReference type="Proteomes" id="UP000007322">
    <property type="component" value="Chromosome 2"/>
</dbReference>
<feature type="domain" description="Glutamate/phenylalanine/leucine/valine/L-tryptophan dehydrogenase C-terminal" evidence="12">
    <location>
        <begin position="190"/>
        <end position="448"/>
    </location>
</feature>
<comment type="subunit">
    <text evidence="2">Homohexamer.</text>
</comment>
<dbReference type="InterPro" id="IPR036291">
    <property type="entry name" value="NAD(P)-bd_dom_sf"/>
</dbReference>
<protein>
    <recommendedName>
        <fullName evidence="7">Glutamate dehydrogenase</fullName>
    </recommendedName>
</protein>
<dbReference type="InterPro" id="IPR046346">
    <property type="entry name" value="Aminoacid_DH-like_N_sf"/>
</dbReference>
<dbReference type="SUPFAM" id="SSF53223">
    <property type="entry name" value="Aminoacid dehydrogenase-like, N-terminal domain"/>
    <property type="match status" value="1"/>
</dbReference>
<dbReference type="InterPro" id="IPR006095">
    <property type="entry name" value="Glu/Leu/Phe/Val/Trp_DH"/>
</dbReference>
<evidence type="ECO:0000313" key="14">
    <source>
        <dbReference type="Proteomes" id="UP000007322"/>
    </source>
</evidence>
<dbReference type="NCBIfam" id="NF006929">
    <property type="entry name" value="PRK09414.1"/>
    <property type="match status" value="1"/>
</dbReference>
<dbReference type="Pfam" id="PF00208">
    <property type="entry name" value="ELFV_dehydrog"/>
    <property type="match status" value="1"/>
</dbReference>
<dbReference type="GO" id="GO:0000166">
    <property type="term" value="F:nucleotide binding"/>
    <property type="evidence" value="ECO:0007669"/>
    <property type="project" value="UniProtKB-KW"/>
</dbReference>
<dbReference type="SUPFAM" id="SSF51735">
    <property type="entry name" value="NAD(P)-binding Rossmann-fold domains"/>
    <property type="match status" value="1"/>
</dbReference>
<feature type="site" description="Important for catalysis" evidence="10">
    <location>
        <position position="154"/>
    </location>
</feature>
<dbReference type="InParanoid" id="G2Q9L0"/>
<evidence type="ECO:0000256" key="6">
    <source>
        <dbReference type="ARBA" id="ARBA00048584"/>
    </source>
</evidence>
<keyword evidence="4" id="KW-0007">Acetylation</keyword>